<dbReference type="Pfam" id="PF13205">
    <property type="entry name" value="Big_5"/>
    <property type="match status" value="1"/>
</dbReference>
<reference evidence="7" key="1">
    <citation type="submission" date="2016-04" db="EMBL/GenBank/DDBJ databases">
        <authorList>
            <person name="Evans L.H."/>
            <person name="Alamgir A."/>
            <person name="Owens N."/>
            <person name="Weber N.D."/>
            <person name="Virtaneva K."/>
            <person name="Barbian K."/>
            <person name="Babar A."/>
            <person name="Rosenke K."/>
        </authorList>
    </citation>
    <scope>NUCLEOTIDE SEQUENCE</scope>
    <source>
        <strain evidence="7">86</strain>
    </source>
</reference>
<organism evidence="7">
    <name type="scientific">uncultured delta proteobacterium</name>
    <dbReference type="NCBI Taxonomy" id="34034"/>
    <lineage>
        <taxon>Bacteria</taxon>
        <taxon>Deltaproteobacteria</taxon>
        <taxon>environmental samples</taxon>
    </lineage>
</organism>
<feature type="domain" description="Alpha-2-macroglobulin" evidence="6">
    <location>
        <begin position="1224"/>
        <end position="1314"/>
    </location>
</feature>
<evidence type="ECO:0000256" key="1">
    <source>
        <dbReference type="ARBA" id="ARBA00010556"/>
    </source>
</evidence>
<dbReference type="InterPro" id="IPR008930">
    <property type="entry name" value="Terpenoid_cyclase/PrenylTrfase"/>
</dbReference>
<feature type="signal peptide" evidence="4">
    <location>
        <begin position="1"/>
        <end position="30"/>
    </location>
</feature>
<dbReference type="Gene3D" id="1.50.10.20">
    <property type="match status" value="1"/>
</dbReference>
<feature type="domain" description="Alpha-2-macroglobulin bait region" evidence="5">
    <location>
        <begin position="976"/>
        <end position="1142"/>
    </location>
</feature>
<dbReference type="Pfam" id="PF07703">
    <property type="entry name" value="A2M_BRD"/>
    <property type="match status" value="1"/>
</dbReference>
<keyword evidence="2 4" id="KW-0732">Signal</keyword>
<dbReference type="SUPFAM" id="SSF48239">
    <property type="entry name" value="Terpenoid cyclases/Protein prenyltransferases"/>
    <property type="match status" value="1"/>
</dbReference>
<dbReference type="Pfam" id="PF01835">
    <property type="entry name" value="MG2"/>
    <property type="match status" value="1"/>
</dbReference>
<evidence type="ECO:0000256" key="3">
    <source>
        <dbReference type="SAM" id="MobiDB-lite"/>
    </source>
</evidence>
<dbReference type="EMBL" id="FLUQ01000001">
    <property type="protein sequence ID" value="SBW01303.1"/>
    <property type="molecule type" value="Genomic_DNA"/>
</dbReference>
<evidence type="ECO:0000256" key="2">
    <source>
        <dbReference type="ARBA" id="ARBA00022729"/>
    </source>
</evidence>
<proteinExistence type="inferred from homology"/>
<accession>A0A212JPD5</accession>
<evidence type="ECO:0000259" key="5">
    <source>
        <dbReference type="SMART" id="SM01359"/>
    </source>
</evidence>
<dbReference type="SMART" id="SM01360">
    <property type="entry name" value="A2M"/>
    <property type="match status" value="1"/>
</dbReference>
<comment type="similarity">
    <text evidence="1">Belongs to the protease inhibitor I39 (alpha-2-macroglobulin) family. Bacterial alpha-2-macroglobulin subfamily.</text>
</comment>
<dbReference type="InterPro" id="IPR051802">
    <property type="entry name" value="YfhM-like"/>
</dbReference>
<dbReference type="Pfam" id="PF00207">
    <property type="entry name" value="A2M"/>
    <property type="match status" value="1"/>
</dbReference>
<feature type="region of interest" description="Disordered" evidence="3">
    <location>
        <begin position="1057"/>
        <end position="1077"/>
    </location>
</feature>
<name>A0A212JPD5_9DELT</name>
<dbReference type="Pfam" id="PF11974">
    <property type="entry name" value="bMG3"/>
    <property type="match status" value="1"/>
</dbReference>
<dbReference type="InterPro" id="IPR011625">
    <property type="entry name" value="A2M_N_BRD"/>
</dbReference>
<dbReference type="InterPro" id="IPR001599">
    <property type="entry name" value="Macroglobln_a2"/>
</dbReference>
<dbReference type="Gene3D" id="2.60.40.1930">
    <property type="match status" value="1"/>
</dbReference>
<feature type="chain" id="PRO_5013301609" evidence="4">
    <location>
        <begin position="31"/>
        <end position="1793"/>
    </location>
</feature>
<dbReference type="InterPro" id="IPR032812">
    <property type="entry name" value="SbsA_Ig"/>
</dbReference>
<dbReference type="PANTHER" id="PTHR40094:SF1">
    <property type="entry name" value="UBIQUITIN DOMAIN-CONTAINING PROTEIN"/>
    <property type="match status" value="1"/>
</dbReference>
<protein>
    <submittedName>
        <fullName evidence="7">Putative Alpha-2-macroglobulin domain protein</fullName>
    </submittedName>
</protein>
<dbReference type="SMART" id="SM01359">
    <property type="entry name" value="A2M_N_2"/>
    <property type="match status" value="1"/>
</dbReference>
<dbReference type="GO" id="GO:0004866">
    <property type="term" value="F:endopeptidase inhibitor activity"/>
    <property type="evidence" value="ECO:0007669"/>
    <property type="project" value="InterPro"/>
</dbReference>
<dbReference type="InterPro" id="IPR021868">
    <property type="entry name" value="Alpha_2_Macroglob_MG3"/>
</dbReference>
<gene>
    <name evidence="7" type="ORF">KL86DPRO_11937</name>
</gene>
<dbReference type="PANTHER" id="PTHR40094">
    <property type="entry name" value="ALPHA-2-MACROGLOBULIN HOMOLOG"/>
    <property type="match status" value="1"/>
</dbReference>
<evidence type="ECO:0000256" key="4">
    <source>
        <dbReference type="SAM" id="SignalP"/>
    </source>
</evidence>
<evidence type="ECO:0000313" key="7">
    <source>
        <dbReference type="EMBL" id="SBW01303.1"/>
    </source>
</evidence>
<evidence type="ECO:0000259" key="6">
    <source>
        <dbReference type="SMART" id="SM01360"/>
    </source>
</evidence>
<dbReference type="Gene3D" id="2.20.130.20">
    <property type="match status" value="1"/>
</dbReference>
<dbReference type="InterPro" id="IPR002890">
    <property type="entry name" value="MG2"/>
</dbReference>
<sequence>MSRCFTRMTRIFCSCLLACICALPCPGAEAAPALTVISAAPKGEVRDLTQITVRFSEAMRPLGVMDEPAKTAPLALTAKTGNVPKGTFRWLDPATLAYIFDGPVDRPVAIRAVVPGGATALSGKTLAKDAAWDVSTPPLVLRLGNSPDEDLPRTKAVMYLLANYPLNAKLLKEKSRLTAGGKPLEFTLKSPEVYDHHGGRPSVWRYGFAVKAPLPRNSLVTLDIGAGVTAKGGGDPAGKSSFTLRGFGDLRLTSWAIDGKGSRGATGGTAKNPRPENRLYLYFNNPVRYNDLLGHVTVSPKAPVPGEREWDRTAAGSSFSLPFLWEPRTAYTVTIKPGLQDRFGTTLAKAETITFTTGDYRPFLEMPRGPVVMESSLAGIFPLVMRNAATVTASLRYLPWGKDAFALLRGRPLADDGAFTRFNGARETAAILETTDSPNKTLRKVLDIPAALGLPDKARGLILARLVSPEQGPGQDGLDEDLARLYTNRPLEAAIQVTDLGMAARLGDRKGLVWVTAIGSGKPLPGVALRLLDKDGASLWSGKTDENGLAVTPGLASLSAMPRFCLAESGPGSNNDAAVLDLGMSGIPEDKSAYEEHKQQAMPWQIHAVSQLSLYRPGQTVNATLYARQYTDAFGGKDRDFPSWLPVAGETLSVSVQDRNGKAVHSFEAKTSEYGSVPFSFTLSPQAEQGWYTVRAATKRFHYETGVTPFRVASFRPPEFKVDLTPPPAQPIPAERNKRLPVTVAAGYFSGALLPGGTVDMTVEYSDAYFTPPLLSGYTTGPDAYPFGRYSRSWRPETATVSGKLDGKGLVTLDLPSMDKSLRPKSLFMTATVTDASKLTSQGTGATLLHPAAVYVGLRAPFIAAKNKEAAFFLKAATWDNRPVTGKSVSLKAERVTWVNGDEKAETVWEKTVSLADKTGDRVTAVFGRSGQYRVTASIRDEENRENVAVTRVYVPGPDMGWAVARHGGRHDGGYLDFLGKEAAYKPGDTASFVIKNPPGKNPVDASVALIAIERDGVRRTMIQAVSGENPVIDIPLEKADAPYVFASIILVKGRTAPPPAAPDGKQQGEPVFDEGAPSLHQGSLLLRVNGAGPGLAVSVTTDEAEYRPGGTVSATATVKDRGKPQKAQVTFLAVDERVLRAGGEFTTYDPVQSFQPLYPNAVYGADLWRYLLKHHQLATGPDERLRAMKAEAPSPAQAMAEMRADAGNGQTPDVAIRRDFTPLAFWLAEGETDNNGVLSATFTLPDTLTSYRVVAVASDREDGFANAARSVWASKPLQLLPALPKFVTEGDTLLAGFLVQNTGAKRGTASVTLTASGAVFATPQGMTPEEQTRSITLEAGRSGLVTFPLRMAMLAAPTGEIRLRATGRMGKETDGAEYVLPVRPLRPVTTVAAAGLLGEGERYTLPVKAPANLDMRSRLDVTFAPSPAAGIPLAARQLVEYPWNCLEQRLSRAWARMIRLEHGSLIGLAADASDREAVRAEFGAVPGYQREDGSFGLWSGGSGPDEGGVNLFITAYALLVNHEGKGTGITLPEDVTAKALAYLEKTLGDLPAPRKKTAERTSGKQAGDWRPAPETYALALRVLAFDKPEAAASLFGPVLAFCEAEETNPLGWGALLLAMDKNTPDRDNVTKRILGNLEKTVAVTPTHMHFGSAYDNGYWRTLGSTLRDNAMILAAMPAGHPDYPRLEALAAWVGQRVGDAKTLSTQEAAFGLWGLTEYLRSLGGNRETHIRALWNGRDEASTAFSKLMQPPVTWSLPAAALNGGAASNLNLAALKAGPTGRRGLPTPPRTCP</sequence>